<proteinExistence type="predicted"/>
<protein>
    <recommendedName>
        <fullName evidence="2">RBR-type E3 ubiquitin transferase</fullName>
        <ecNumber evidence="2">2.3.2.31</ecNumber>
    </recommendedName>
</protein>
<evidence type="ECO:0000256" key="8">
    <source>
        <dbReference type="ARBA" id="ARBA00022833"/>
    </source>
</evidence>
<gene>
    <name evidence="10" type="ORF">PDIGIT_LOCUS7332</name>
</gene>
<evidence type="ECO:0000256" key="6">
    <source>
        <dbReference type="ARBA" id="ARBA00022771"/>
    </source>
</evidence>
<dbReference type="AlphaFoldDB" id="A0A9W4UE66"/>
<dbReference type="InterPro" id="IPR044066">
    <property type="entry name" value="TRIAD_supradom"/>
</dbReference>
<dbReference type="InterPro" id="IPR031127">
    <property type="entry name" value="E3_UB_ligase_RBR"/>
</dbReference>
<dbReference type="CDD" id="cd22584">
    <property type="entry name" value="Rcat_RBR_unk"/>
    <property type="match status" value="1"/>
</dbReference>
<dbReference type="GO" id="GO:0016567">
    <property type="term" value="P:protein ubiquitination"/>
    <property type="evidence" value="ECO:0007669"/>
    <property type="project" value="InterPro"/>
</dbReference>
<comment type="catalytic activity">
    <reaction evidence="1">
        <text>[E2 ubiquitin-conjugating enzyme]-S-ubiquitinyl-L-cysteine + [acceptor protein]-L-lysine = [E2 ubiquitin-conjugating enzyme]-L-cysteine + [acceptor protein]-N(6)-ubiquitinyl-L-lysine.</text>
        <dbReference type="EC" id="2.3.2.31"/>
    </reaction>
</comment>
<dbReference type="InterPro" id="IPR002867">
    <property type="entry name" value="IBR_dom"/>
</dbReference>
<evidence type="ECO:0000256" key="3">
    <source>
        <dbReference type="ARBA" id="ARBA00022679"/>
    </source>
</evidence>
<comment type="caution">
    <text evidence="10">The sequence shown here is derived from an EMBL/GenBank/DDBJ whole genome shotgun (WGS) entry which is preliminary data.</text>
</comment>
<evidence type="ECO:0000313" key="11">
    <source>
        <dbReference type="Proteomes" id="UP001152607"/>
    </source>
</evidence>
<keyword evidence="4" id="KW-0479">Metal-binding</keyword>
<dbReference type="OrthoDB" id="10009520at2759"/>
<dbReference type="PANTHER" id="PTHR11685">
    <property type="entry name" value="RBR FAMILY RING FINGER AND IBR DOMAIN-CONTAINING"/>
    <property type="match status" value="1"/>
</dbReference>
<evidence type="ECO:0000256" key="1">
    <source>
        <dbReference type="ARBA" id="ARBA00001798"/>
    </source>
</evidence>
<keyword evidence="7" id="KW-0833">Ubl conjugation pathway</keyword>
<keyword evidence="6" id="KW-0863">Zinc-finger</keyword>
<name>A0A9W4UE66_9PLEO</name>
<evidence type="ECO:0000256" key="2">
    <source>
        <dbReference type="ARBA" id="ARBA00012251"/>
    </source>
</evidence>
<dbReference type="PROSITE" id="PS51873">
    <property type="entry name" value="TRIAD"/>
    <property type="match status" value="1"/>
</dbReference>
<evidence type="ECO:0000313" key="10">
    <source>
        <dbReference type="EMBL" id="CAI6334275.1"/>
    </source>
</evidence>
<dbReference type="SUPFAM" id="SSF57850">
    <property type="entry name" value="RING/U-box"/>
    <property type="match status" value="2"/>
</dbReference>
<sequence length="459" mass="52534">MSELYAVQPHHATSFEDELAAIALQLEEIGIHADVGKGKYAVDHPPDSEIAYASFQAELRDYHTFLLDQRVAHSIGTAVHCDGAVVADLTLEEIRCHEDRLFAIQTSNHDSEFQRAPESALGEPEDNIRNWMNAATESQYSGSILEFSDDEDYEDNVAGPSVSYAERQAGMLEKLSRQVRCAVCLEYFHSGATIPLSCQDRYCVDCLKGLFVRATKDETLFPVRCHKKPIPLQLIAKHMSTVELAAYERASIEFSTADRVYCSNRDCGEFIPPRQIELGTHKSECELCNTSTCGLCKNEYHDDMDCPNDPELQVTRDLAGEMGWKTCYRCGYIVGLRSGCNHMTCRCKAEFCYECGTEWKHCECDHANADRIMERAEEIVDRDAVADLAPIERQRRVRQVRARLEENHECEHPGKFQRIYHGGRRGFRCEMCDERHWKYILQCRRCQINLCEDCRRNRI</sequence>
<dbReference type="GO" id="GO:0008270">
    <property type="term" value="F:zinc ion binding"/>
    <property type="evidence" value="ECO:0007669"/>
    <property type="project" value="UniProtKB-KW"/>
</dbReference>
<reference evidence="10" key="1">
    <citation type="submission" date="2023-01" db="EMBL/GenBank/DDBJ databases">
        <authorList>
            <person name="Van Ghelder C."/>
            <person name="Rancurel C."/>
        </authorList>
    </citation>
    <scope>NUCLEOTIDE SEQUENCE</scope>
    <source>
        <strain evidence="10">CNCM I-4278</strain>
    </source>
</reference>
<dbReference type="Gene3D" id="3.30.40.10">
    <property type="entry name" value="Zinc/RING finger domain, C3HC4 (zinc finger)"/>
    <property type="match status" value="1"/>
</dbReference>
<evidence type="ECO:0000256" key="7">
    <source>
        <dbReference type="ARBA" id="ARBA00022786"/>
    </source>
</evidence>
<keyword evidence="5" id="KW-0677">Repeat</keyword>
<dbReference type="EMBL" id="CAOQHR010000004">
    <property type="protein sequence ID" value="CAI6334275.1"/>
    <property type="molecule type" value="Genomic_DNA"/>
</dbReference>
<dbReference type="EC" id="2.3.2.31" evidence="2"/>
<dbReference type="Proteomes" id="UP001152607">
    <property type="component" value="Unassembled WGS sequence"/>
</dbReference>
<dbReference type="SMART" id="SM00647">
    <property type="entry name" value="IBR"/>
    <property type="match status" value="2"/>
</dbReference>
<evidence type="ECO:0000256" key="4">
    <source>
        <dbReference type="ARBA" id="ARBA00022723"/>
    </source>
</evidence>
<dbReference type="GO" id="GO:0061630">
    <property type="term" value="F:ubiquitin protein ligase activity"/>
    <property type="evidence" value="ECO:0007669"/>
    <property type="project" value="UniProtKB-EC"/>
</dbReference>
<feature type="domain" description="RING-type" evidence="9">
    <location>
        <begin position="177"/>
        <end position="373"/>
    </location>
</feature>
<evidence type="ECO:0000256" key="5">
    <source>
        <dbReference type="ARBA" id="ARBA00022737"/>
    </source>
</evidence>
<keyword evidence="3" id="KW-0808">Transferase</keyword>
<accession>A0A9W4UE66</accession>
<evidence type="ECO:0000259" key="9">
    <source>
        <dbReference type="PROSITE" id="PS51873"/>
    </source>
</evidence>
<dbReference type="InterPro" id="IPR013083">
    <property type="entry name" value="Znf_RING/FYVE/PHD"/>
</dbReference>
<organism evidence="10 11">
    <name type="scientific">Periconia digitata</name>
    <dbReference type="NCBI Taxonomy" id="1303443"/>
    <lineage>
        <taxon>Eukaryota</taxon>
        <taxon>Fungi</taxon>
        <taxon>Dikarya</taxon>
        <taxon>Ascomycota</taxon>
        <taxon>Pezizomycotina</taxon>
        <taxon>Dothideomycetes</taxon>
        <taxon>Pleosporomycetidae</taxon>
        <taxon>Pleosporales</taxon>
        <taxon>Massarineae</taxon>
        <taxon>Periconiaceae</taxon>
        <taxon>Periconia</taxon>
    </lineage>
</organism>
<keyword evidence="11" id="KW-1185">Reference proteome</keyword>
<keyword evidence="8" id="KW-0862">Zinc</keyword>
<dbReference type="CDD" id="cd20335">
    <property type="entry name" value="BRcat_RBR"/>
    <property type="match status" value="1"/>
</dbReference>
<dbReference type="Gene3D" id="1.20.120.1750">
    <property type="match status" value="1"/>
</dbReference>
<dbReference type="Pfam" id="PF01485">
    <property type="entry name" value="IBR"/>
    <property type="match status" value="2"/>
</dbReference>